<dbReference type="GO" id="GO:0003824">
    <property type="term" value="F:catalytic activity"/>
    <property type="evidence" value="ECO:0007669"/>
    <property type="project" value="InterPro"/>
</dbReference>
<dbReference type="GO" id="GO:0006506">
    <property type="term" value="P:GPI anchor biosynthetic process"/>
    <property type="evidence" value="ECO:0007669"/>
    <property type="project" value="TreeGrafter"/>
</dbReference>
<gene>
    <name evidence="2" type="ORF">BEN30_15340</name>
</gene>
<organism evidence="2 3">
    <name type="scientific">Magnetovibrio blakemorei</name>
    <dbReference type="NCBI Taxonomy" id="28181"/>
    <lineage>
        <taxon>Bacteria</taxon>
        <taxon>Pseudomonadati</taxon>
        <taxon>Pseudomonadota</taxon>
        <taxon>Alphaproteobacteria</taxon>
        <taxon>Rhodospirillales</taxon>
        <taxon>Magnetovibrionaceae</taxon>
        <taxon>Magnetovibrio</taxon>
    </lineage>
</organism>
<dbReference type="PANTHER" id="PTHR14859:SF1">
    <property type="entry name" value="PGAP2-INTERACTING PROTEIN"/>
    <property type="match status" value="1"/>
</dbReference>
<feature type="domain" description="Endonuclease/exonuclease/phosphatase" evidence="1">
    <location>
        <begin position="11"/>
        <end position="250"/>
    </location>
</feature>
<keyword evidence="3" id="KW-1185">Reference proteome</keyword>
<evidence type="ECO:0000313" key="3">
    <source>
        <dbReference type="Proteomes" id="UP000095347"/>
    </source>
</evidence>
<dbReference type="Proteomes" id="UP000095347">
    <property type="component" value="Unassembled WGS sequence"/>
</dbReference>
<dbReference type="PANTHER" id="PTHR14859">
    <property type="entry name" value="CALCOFLUOR WHITE HYPERSENSITIVE PROTEIN PRECURSOR"/>
    <property type="match status" value="1"/>
</dbReference>
<dbReference type="InterPro" id="IPR036691">
    <property type="entry name" value="Endo/exonu/phosph_ase_sf"/>
</dbReference>
<dbReference type="STRING" id="28181.BEN30_15340"/>
<name>A0A1E5Q4X7_9PROT</name>
<dbReference type="Gene3D" id="3.60.10.10">
    <property type="entry name" value="Endonuclease/exonuclease/phosphatase"/>
    <property type="match status" value="1"/>
</dbReference>
<dbReference type="InterPro" id="IPR051916">
    <property type="entry name" value="GPI-anchor_lipid_remodeler"/>
</dbReference>
<dbReference type="Pfam" id="PF03372">
    <property type="entry name" value="Exo_endo_phos"/>
    <property type="match status" value="1"/>
</dbReference>
<dbReference type="RefSeq" id="WP_069958951.1">
    <property type="nucleotide sequence ID" value="NZ_MCGG01000055.1"/>
</dbReference>
<evidence type="ECO:0000313" key="2">
    <source>
        <dbReference type="EMBL" id="OEJ65062.1"/>
    </source>
</evidence>
<comment type="caution">
    <text evidence="2">The sequence shown here is derived from an EMBL/GenBank/DDBJ whole genome shotgun (WGS) entry which is preliminary data.</text>
</comment>
<proteinExistence type="predicted"/>
<dbReference type="EMBL" id="MCGG01000055">
    <property type="protein sequence ID" value="OEJ65062.1"/>
    <property type="molecule type" value="Genomic_DNA"/>
</dbReference>
<evidence type="ECO:0000259" key="1">
    <source>
        <dbReference type="Pfam" id="PF03372"/>
    </source>
</evidence>
<dbReference type="InterPro" id="IPR005135">
    <property type="entry name" value="Endo/exonuclease/phosphatase"/>
</dbReference>
<dbReference type="SUPFAM" id="SSF56219">
    <property type="entry name" value="DNase I-like"/>
    <property type="match status" value="1"/>
</dbReference>
<dbReference type="OrthoDB" id="9793162at2"/>
<accession>A0A1E5Q4X7</accession>
<dbReference type="AlphaFoldDB" id="A0A1E5Q4X7"/>
<dbReference type="GO" id="GO:0016020">
    <property type="term" value="C:membrane"/>
    <property type="evidence" value="ECO:0007669"/>
    <property type="project" value="GOC"/>
</dbReference>
<protein>
    <recommendedName>
        <fullName evidence="1">Endonuclease/exonuclease/phosphatase domain-containing protein</fullName>
    </recommendedName>
</protein>
<sequence length="260" mass="28854">MNHLSIATFNTWNCQGSLDRRLPLMVAGLAALDADIILMQEVFAQIPRGLNVAQRLANELNMDFVYSPAREKIRLLGDAPLLCHSGLAVLVKGAVKKHETVSLPEDARDGERLGQWVSVKTGDMSVLIGNTHLSHLQDEDQLREKQLQTLIHHRETQGRHDVCLLGGDMNLKTEHPIFQRLLKSSGLQAISFAQDQSPRTSLNPIDDKAPDAGIIDHLFVKSDRKNIVTAHARPALHTLDGRKGLYPSDHMAIVADLELR</sequence>
<reference evidence="3" key="1">
    <citation type="submission" date="2016-07" db="EMBL/GenBank/DDBJ databases">
        <authorList>
            <person name="Florea S."/>
            <person name="Webb J.S."/>
            <person name="Jaromczyk J."/>
            <person name="Schardl C.L."/>
        </authorList>
    </citation>
    <scope>NUCLEOTIDE SEQUENCE [LARGE SCALE GENOMIC DNA]</scope>
    <source>
        <strain evidence="3">MV-1</strain>
    </source>
</reference>